<gene>
    <name evidence="3" type="ORF">SDC9_61653</name>
</gene>
<dbReference type="Pfam" id="PF00440">
    <property type="entry name" value="TetR_N"/>
    <property type="match status" value="1"/>
</dbReference>
<dbReference type="GO" id="GO:0003677">
    <property type="term" value="F:DNA binding"/>
    <property type="evidence" value="ECO:0007669"/>
    <property type="project" value="UniProtKB-KW"/>
</dbReference>
<dbReference type="SUPFAM" id="SSF46689">
    <property type="entry name" value="Homeodomain-like"/>
    <property type="match status" value="1"/>
</dbReference>
<sequence>MADVQQNMEQIILEVAEELFLDKGYALTSTTEIAKKAGCNQALIHYYFRTKENLFQKLFEAEFIQFATAIDPSKFRGLPFEEKLKFVISNHIEMVAKNKKLPFLILSEINTNPERFSKVALKIKELSFPILIELTNDLDNEIKAGRIRQIDPIQLLINIVSLNVFMFLAKPIVEKVAGLNYENFKEFVEARKVEVFEVIWRSLRI</sequence>
<dbReference type="Gene3D" id="1.10.357.10">
    <property type="entry name" value="Tetracycline Repressor, domain 2"/>
    <property type="match status" value="1"/>
</dbReference>
<evidence type="ECO:0000259" key="2">
    <source>
        <dbReference type="PROSITE" id="PS50977"/>
    </source>
</evidence>
<dbReference type="InterPro" id="IPR009057">
    <property type="entry name" value="Homeodomain-like_sf"/>
</dbReference>
<reference evidence="3" key="1">
    <citation type="submission" date="2019-08" db="EMBL/GenBank/DDBJ databases">
        <authorList>
            <person name="Kucharzyk K."/>
            <person name="Murdoch R.W."/>
            <person name="Higgins S."/>
            <person name="Loffler F."/>
        </authorList>
    </citation>
    <scope>NUCLEOTIDE SEQUENCE</scope>
</reference>
<evidence type="ECO:0000256" key="1">
    <source>
        <dbReference type="ARBA" id="ARBA00023125"/>
    </source>
</evidence>
<dbReference type="SUPFAM" id="SSF48498">
    <property type="entry name" value="Tetracyclin repressor-like, C-terminal domain"/>
    <property type="match status" value="1"/>
</dbReference>
<dbReference type="PRINTS" id="PR00455">
    <property type="entry name" value="HTHTETR"/>
</dbReference>
<dbReference type="AlphaFoldDB" id="A0A644XGC5"/>
<dbReference type="PANTHER" id="PTHR30328">
    <property type="entry name" value="TRANSCRIPTIONAL REPRESSOR"/>
    <property type="match status" value="1"/>
</dbReference>
<keyword evidence="1" id="KW-0238">DNA-binding</keyword>
<dbReference type="InterPro" id="IPR050109">
    <property type="entry name" value="HTH-type_TetR-like_transc_reg"/>
</dbReference>
<dbReference type="PANTHER" id="PTHR30328:SF54">
    <property type="entry name" value="HTH-TYPE TRANSCRIPTIONAL REPRESSOR SCO4008"/>
    <property type="match status" value="1"/>
</dbReference>
<feature type="domain" description="HTH tetR-type" evidence="2">
    <location>
        <begin position="6"/>
        <end position="66"/>
    </location>
</feature>
<dbReference type="PROSITE" id="PS50977">
    <property type="entry name" value="HTH_TETR_2"/>
    <property type="match status" value="1"/>
</dbReference>
<dbReference type="InterPro" id="IPR001647">
    <property type="entry name" value="HTH_TetR"/>
</dbReference>
<evidence type="ECO:0000313" key="3">
    <source>
        <dbReference type="EMBL" id="MPM15285.1"/>
    </source>
</evidence>
<dbReference type="InterPro" id="IPR036271">
    <property type="entry name" value="Tet_transcr_reg_TetR-rel_C_sf"/>
</dbReference>
<dbReference type="EMBL" id="VSSQ01002418">
    <property type="protein sequence ID" value="MPM15285.1"/>
    <property type="molecule type" value="Genomic_DNA"/>
</dbReference>
<proteinExistence type="predicted"/>
<comment type="caution">
    <text evidence="3">The sequence shown here is derived from an EMBL/GenBank/DDBJ whole genome shotgun (WGS) entry which is preliminary data.</text>
</comment>
<organism evidence="3">
    <name type="scientific">bioreactor metagenome</name>
    <dbReference type="NCBI Taxonomy" id="1076179"/>
    <lineage>
        <taxon>unclassified sequences</taxon>
        <taxon>metagenomes</taxon>
        <taxon>ecological metagenomes</taxon>
    </lineage>
</organism>
<protein>
    <recommendedName>
        <fullName evidence="2">HTH tetR-type domain-containing protein</fullName>
    </recommendedName>
</protein>
<accession>A0A644XGC5</accession>
<name>A0A644XGC5_9ZZZZ</name>